<proteinExistence type="predicted"/>
<keyword evidence="4" id="KW-1185">Reference proteome</keyword>
<gene>
    <name evidence="3" type="ORF">OCH7691_01341</name>
</gene>
<dbReference type="Pfam" id="PF04752">
    <property type="entry name" value="ChaC"/>
    <property type="match status" value="1"/>
</dbReference>
<name>A0A1Y5S839_9PROT</name>
<accession>A0A1Y5S839</accession>
<dbReference type="SUPFAM" id="SSF110857">
    <property type="entry name" value="Gamma-glutamyl cyclotransferase-like"/>
    <property type="match status" value="1"/>
</dbReference>
<evidence type="ECO:0000313" key="3">
    <source>
        <dbReference type="EMBL" id="SLN34562.1"/>
    </source>
</evidence>
<dbReference type="CDD" id="cd06661">
    <property type="entry name" value="GGCT_like"/>
    <property type="match status" value="1"/>
</dbReference>
<dbReference type="EC" id="4.3.2.7" evidence="1"/>
<evidence type="ECO:0000256" key="2">
    <source>
        <dbReference type="ARBA" id="ARBA00023239"/>
    </source>
</evidence>
<dbReference type="FunCoup" id="A0A1Y5S839">
    <property type="interactions" value="329"/>
</dbReference>
<reference evidence="3 4" key="1">
    <citation type="submission" date="2017-03" db="EMBL/GenBank/DDBJ databases">
        <authorList>
            <person name="Afonso C.L."/>
            <person name="Miller P.J."/>
            <person name="Scott M.A."/>
            <person name="Spackman E."/>
            <person name="Goraichik I."/>
            <person name="Dimitrov K.M."/>
            <person name="Suarez D.L."/>
            <person name="Swayne D.E."/>
        </authorList>
    </citation>
    <scope>NUCLEOTIDE SEQUENCE [LARGE SCALE GENOMIC DNA]</scope>
    <source>
        <strain evidence="3 4">CECT 7691</strain>
    </source>
</reference>
<dbReference type="OrthoDB" id="9795692at2"/>
<organism evidence="3 4">
    <name type="scientific">Oceanibacterium hippocampi</name>
    <dbReference type="NCBI Taxonomy" id="745714"/>
    <lineage>
        <taxon>Bacteria</taxon>
        <taxon>Pseudomonadati</taxon>
        <taxon>Pseudomonadota</taxon>
        <taxon>Alphaproteobacteria</taxon>
        <taxon>Sneathiellales</taxon>
        <taxon>Sneathiellaceae</taxon>
        <taxon>Oceanibacterium</taxon>
    </lineage>
</organism>
<dbReference type="InterPro" id="IPR006840">
    <property type="entry name" value="ChaC"/>
</dbReference>
<dbReference type="GO" id="GO:0006751">
    <property type="term" value="P:glutathione catabolic process"/>
    <property type="evidence" value="ECO:0007669"/>
    <property type="project" value="InterPro"/>
</dbReference>
<dbReference type="GO" id="GO:0061928">
    <property type="term" value="F:glutathione specific gamma-glutamylcyclotransferase activity"/>
    <property type="evidence" value="ECO:0007669"/>
    <property type="project" value="UniProtKB-EC"/>
</dbReference>
<dbReference type="InterPro" id="IPR036568">
    <property type="entry name" value="GGCT-like_sf"/>
</dbReference>
<evidence type="ECO:0000256" key="1">
    <source>
        <dbReference type="ARBA" id="ARBA00012344"/>
    </source>
</evidence>
<dbReference type="Gene3D" id="3.10.490.10">
    <property type="entry name" value="Gamma-glutamyl cyclotransferase-like"/>
    <property type="match status" value="1"/>
</dbReference>
<dbReference type="GO" id="GO:0005737">
    <property type="term" value="C:cytoplasm"/>
    <property type="evidence" value="ECO:0007669"/>
    <property type="project" value="TreeGrafter"/>
</dbReference>
<sequence>MLTRNDLTSERLKAIFLEAEAKGLYRLLSDEERQETRRLALAQLAPGEDLWVFGYGSLMWNPALEFEEQRLARLYGYHRRFCLQIQLGRGSPERPGLMLALDRGGSCQGIAFRIAARNIEAETRLLWNREMLSGAYRPTWVRLRAAGEIFRAVTFVANRRLDRYCGGLEEAETVERLATGCGELGSCRDYLAKTVRHLEEVGVHDPHLHRLLRQVESRD</sequence>
<dbReference type="RefSeq" id="WP_085882566.1">
    <property type="nucleotide sequence ID" value="NZ_FWFR01000001.1"/>
</dbReference>
<dbReference type="PANTHER" id="PTHR12192">
    <property type="entry name" value="CATION TRANSPORT PROTEIN CHAC-RELATED"/>
    <property type="match status" value="1"/>
</dbReference>
<dbReference type="PANTHER" id="PTHR12192:SF2">
    <property type="entry name" value="GLUTATHIONE-SPECIFIC GAMMA-GLUTAMYLCYCLOTRANSFERASE 2"/>
    <property type="match status" value="1"/>
</dbReference>
<keyword evidence="2" id="KW-0456">Lyase</keyword>
<dbReference type="EMBL" id="FWFR01000001">
    <property type="protein sequence ID" value="SLN34562.1"/>
    <property type="molecule type" value="Genomic_DNA"/>
</dbReference>
<dbReference type="InParanoid" id="A0A1Y5S839"/>
<protein>
    <recommendedName>
        <fullName evidence="1">glutathione-specific gamma-glutamylcyclotransferase</fullName>
        <ecNumber evidence="1">4.3.2.7</ecNumber>
    </recommendedName>
</protein>
<dbReference type="Proteomes" id="UP000193200">
    <property type="component" value="Unassembled WGS sequence"/>
</dbReference>
<dbReference type="InterPro" id="IPR013024">
    <property type="entry name" value="GGCT-like"/>
</dbReference>
<evidence type="ECO:0000313" key="4">
    <source>
        <dbReference type="Proteomes" id="UP000193200"/>
    </source>
</evidence>
<dbReference type="AlphaFoldDB" id="A0A1Y5S839"/>